<feature type="compositionally biased region" description="Polar residues" evidence="1">
    <location>
        <begin position="1"/>
        <end position="24"/>
    </location>
</feature>
<comment type="caution">
    <text evidence="2">The sequence shown here is derived from an EMBL/GenBank/DDBJ whole genome shotgun (WGS) entry which is preliminary data.</text>
</comment>
<evidence type="ECO:0000313" key="3">
    <source>
        <dbReference type="Proteomes" id="UP000887013"/>
    </source>
</evidence>
<dbReference type="Proteomes" id="UP000887013">
    <property type="component" value="Unassembled WGS sequence"/>
</dbReference>
<evidence type="ECO:0000313" key="2">
    <source>
        <dbReference type="EMBL" id="GFT01935.1"/>
    </source>
</evidence>
<reference evidence="2" key="1">
    <citation type="submission" date="2020-08" db="EMBL/GenBank/DDBJ databases">
        <title>Multicomponent nature underlies the extraordinary mechanical properties of spider dragline silk.</title>
        <authorList>
            <person name="Kono N."/>
            <person name="Nakamura H."/>
            <person name="Mori M."/>
            <person name="Yoshida Y."/>
            <person name="Ohtoshi R."/>
            <person name="Malay A.D."/>
            <person name="Moran D.A.P."/>
            <person name="Tomita M."/>
            <person name="Numata K."/>
            <person name="Arakawa K."/>
        </authorList>
    </citation>
    <scope>NUCLEOTIDE SEQUENCE</scope>
</reference>
<sequence length="72" mass="8016">MSWSDVSQSCQPGGSEDVSSQLFSTRRLRSDVEGEGEVWWRRSRPMGKQLSGAKLITYRSGVGTLSSAICWF</sequence>
<evidence type="ECO:0000256" key="1">
    <source>
        <dbReference type="SAM" id="MobiDB-lite"/>
    </source>
</evidence>
<accession>A0A8X6N9F2</accession>
<protein>
    <submittedName>
        <fullName evidence="2">Uncharacterized protein</fullName>
    </submittedName>
</protein>
<dbReference type="EMBL" id="BMAW01007023">
    <property type="protein sequence ID" value="GFT01935.1"/>
    <property type="molecule type" value="Genomic_DNA"/>
</dbReference>
<organism evidence="2 3">
    <name type="scientific">Nephila pilipes</name>
    <name type="common">Giant wood spider</name>
    <name type="synonym">Nephila maculata</name>
    <dbReference type="NCBI Taxonomy" id="299642"/>
    <lineage>
        <taxon>Eukaryota</taxon>
        <taxon>Metazoa</taxon>
        <taxon>Ecdysozoa</taxon>
        <taxon>Arthropoda</taxon>
        <taxon>Chelicerata</taxon>
        <taxon>Arachnida</taxon>
        <taxon>Araneae</taxon>
        <taxon>Araneomorphae</taxon>
        <taxon>Entelegynae</taxon>
        <taxon>Araneoidea</taxon>
        <taxon>Nephilidae</taxon>
        <taxon>Nephila</taxon>
    </lineage>
</organism>
<gene>
    <name evidence="2" type="ORF">NPIL_556041</name>
</gene>
<keyword evidence="3" id="KW-1185">Reference proteome</keyword>
<proteinExistence type="predicted"/>
<dbReference type="AlphaFoldDB" id="A0A8X6N9F2"/>
<feature type="region of interest" description="Disordered" evidence="1">
    <location>
        <begin position="1"/>
        <end position="34"/>
    </location>
</feature>
<name>A0A8X6N9F2_NEPPI</name>